<dbReference type="AlphaFoldDB" id="A0AB74TWW0"/>
<dbReference type="EMBL" id="CP142434">
    <property type="protein sequence ID" value="XBC48184.1"/>
    <property type="molecule type" value="Genomic_DNA"/>
</dbReference>
<evidence type="ECO:0000313" key="1">
    <source>
        <dbReference type="EMBL" id="XBC48184.1"/>
    </source>
</evidence>
<protein>
    <submittedName>
        <fullName evidence="1">Uncharacterized protein</fullName>
    </submittedName>
</protein>
<organism evidence="1">
    <name type="scientific">Dolosigranulum savutiense</name>
    <dbReference type="NCBI Taxonomy" id="3110288"/>
    <lineage>
        <taxon>Bacteria</taxon>
        <taxon>Bacillati</taxon>
        <taxon>Bacillota</taxon>
        <taxon>Bacilli</taxon>
        <taxon>Lactobacillales</taxon>
        <taxon>Carnobacteriaceae</taxon>
        <taxon>Dolosigranulum</taxon>
    </lineage>
</organism>
<reference evidence="1" key="1">
    <citation type="submission" date="2023-12" db="EMBL/GenBank/DDBJ databases">
        <title>Dolosigranulum savutii sp. nov. isolated from human upper respiratory samples collected in Botswana.</title>
        <authorList>
            <person name="Kelly M.S."/>
        </authorList>
    </citation>
    <scope>NUCLEOTIDE SEQUENCE</scope>
    <source>
        <strain evidence="1">MSK312</strain>
    </source>
</reference>
<dbReference type="RefSeq" id="WP_347298196.1">
    <property type="nucleotide sequence ID" value="NZ_CP142434.1"/>
</dbReference>
<accession>A0AB74TWW0</accession>
<proteinExistence type="predicted"/>
<gene>
    <name evidence="1" type="ORF">VUQ09_01985</name>
</gene>
<sequence length="140" mass="16934">MENMIRTFELQDTDKEVKLKVITPLWDYDNGEMLHSYTYYLRNELEKYHEEIADINTLDDVLMVLRGFAEEEKENKLTFNLDAWKIKEEFYNYYSDYNYIVGYDGDIPTEIAFMIDLDRYEHLGVVTVTCEFSMEYYSEE</sequence>
<name>A0AB74TWW0_9LACT</name>